<dbReference type="PROSITE" id="PS50011">
    <property type="entry name" value="PROTEIN_KINASE_DOM"/>
    <property type="match status" value="2"/>
</dbReference>
<comment type="caution">
    <text evidence="15">The sequence shown here is derived from an EMBL/GenBank/DDBJ whole genome shotgun (WGS) entry which is preliminary data.</text>
</comment>
<feature type="domain" description="Protein kinase" evidence="14">
    <location>
        <begin position="913"/>
        <end position="1206"/>
    </location>
</feature>
<dbReference type="EMBL" id="CAMGYJ010000004">
    <property type="protein sequence ID" value="CAI0397146.1"/>
    <property type="molecule type" value="Genomic_DNA"/>
</dbReference>
<dbReference type="Pfam" id="PF13947">
    <property type="entry name" value="GUB_WAK_bind"/>
    <property type="match status" value="1"/>
</dbReference>
<evidence type="ECO:0000256" key="13">
    <source>
        <dbReference type="SAM" id="Phobius"/>
    </source>
</evidence>
<dbReference type="Proteomes" id="UP001154282">
    <property type="component" value="Unassembled WGS sequence"/>
</dbReference>
<dbReference type="FunFam" id="1.10.510.10:FF:000590">
    <property type="entry name" value="PR5-like receptor kinase"/>
    <property type="match status" value="2"/>
</dbReference>
<dbReference type="AlphaFoldDB" id="A0AAV0II40"/>
<evidence type="ECO:0000256" key="12">
    <source>
        <dbReference type="PROSITE-ProRule" id="PRU10141"/>
    </source>
</evidence>
<evidence type="ECO:0000256" key="2">
    <source>
        <dbReference type="ARBA" id="ARBA00022527"/>
    </source>
</evidence>
<evidence type="ECO:0000256" key="4">
    <source>
        <dbReference type="ARBA" id="ARBA00022692"/>
    </source>
</evidence>
<feature type="domain" description="Protein kinase" evidence="14">
    <location>
        <begin position="346"/>
        <end position="660"/>
    </location>
</feature>
<feature type="transmembrane region" description="Helical" evidence="13">
    <location>
        <begin position="288"/>
        <end position="308"/>
    </location>
</feature>
<feature type="transmembrane region" description="Helical" evidence="13">
    <location>
        <begin position="855"/>
        <end position="876"/>
    </location>
</feature>
<gene>
    <name evidence="15" type="ORF">LITE_LOCUS9434</name>
</gene>
<evidence type="ECO:0000259" key="14">
    <source>
        <dbReference type="PROSITE" id="PS50011"/>
    </source>
</evidence>
<keyword evidence="6 12" id="KW-0547">Nucleotide-binding</keyword>
<dbReference type="Pfam" id="PF00069">
    <property type="entry name" value="Pkinase"/>
    <property type="match status" value="2"/>
</dbReference>
<dbReference type="GO" id="GO:0005524">
    <property type="term" value="F:ATP binding"/>
    <property type="evidence" value="ECO:0007669"/>
    <property type="project" value="UniProtKB-UniRule"/>
</dbReference>
<evidence type="ECO:0000256" key="9">
    <source>
        <dbReference type="ARBA" id="ARBA00022989"/>
    </source>
</evidence>
<protein>
    <recommendedName>
        <fullName evidence="14">Protein kinase domain-containing protein</fullName>
    </recommendedName>
</protein>
<dbReference type="InterPro" id="IPR045874">
    <property type="entry name" value="LRK10/LRL21-25-like"/>
</dbReference>
<dbReference type="InterPro" id="IPR008271">
    <property type="entry name" value="Ser/Thr_kinase_AS"/>
</dbReference>
<dbReference type="FunFam" id="3.30.200.20:FF:000178">
    <property type="entry name" value="serine/threonine-protein kinase PBS1-like"/>
    <property type="match status" value="1"/>
</dbReference>
<dbReference type="SUPFAM" id="SSF56112">
    <property type="entry name" value="Protein kinase-like (PK-like)"/>
    <property type="match status" value="2"/>
</dbReference>
<dbReference type="Gene3D" id="1.10.510.10">
    <property type="entry name" value="Transferase(Phosphotransferase) domain 1"/>
    <property type="match status" value="2"/>
</dbReference>
<keyword evidence="11" id="KW-0325">Glycoprotein</keyword>
<keyword evidence="2" id="KW-0723">Serine/threonine-protein kinase</keyword>
<organism evidence="15 16">
    <name type="scientific">Linum tenue</name>
    <dbReference type="NCBI Taxonomy" id="586396"/>
    <lineage>
        <taxon>Eukaryota</taxon>
        <taxon>Viridiplantae</taxon>
        <taxon>Streptophyta</taxon>
        <taxon>Embryophyta</taxon>
        <taxon>Tracheophyta</taxon>
        <taxon>Spermatophyta</taxon>
        <taxon>Magnoliopsida</taxon>
        <taxon>eudicotyledons</taxon>
        <taxon>Gunneridae</taxon>
        <taxon>Pentapetalae</taxon>
        <taxon>rosids</taxon>
        <taxon>fabids</taxon>
        <taxon>Malpighiales</taxon>
        <taxon>Linaceae</taxon>
        <taxon>Linum</taxon>
    </lineage>
</organism>
<sequence>MTAELMQSEAKSGRLARALAALHHDRNRASDCKHHLRKNLATMLRAGLQLTLSLFMLLLATADSRAKEHCKPSSCGEIPIIKHPFRLTTDPESCGNPEFSLSCESNTTVLNLRSYGGSSFGRYYVKAIYYNNATIRLVDDGVIEGNCSSLPTQSTLPLRPFDSFYRVSQRLALINCDNPVVNSTTTTPLVSVETRPCIDFGPNSSSSTSYAVVGSYLVLSDLPETCRVEMTAALPITSNYDYSSKVTFQEIHRQLEYGFELTWHSEQKDIVFEDAAVITVAIILQPVALYHLLMLVLGTPVVVALLVYRWRRRHRSAYPSIEEFLRNQTNLVPIRYSYYHIKKITGVFKDKLGQGGFGSVYKAKLRGGGFAAVKMLATTNNNNNNKPSAAAARGGKGQDFMNEVATIGRIHHANVVRLIGYCSEGSKQALVYEFMANGSLDKHISQSHHKDGGGDDQRSTVTSCLSFEQLYHISLGVARGIEYLHRGCEMQILHFDIKPHNILLDENFTPKISDFGLARLNQAGRDNDIATLTAARGTIGYMAPELFYKNIGGVSNKADVYSFGMLLLEMAGKRRNSNSAATDQSTAYFPSWVHNQVSTPGTPIVVGEVTEEEEDIAKKMVIVGLWCIQTSPSNRPPMNKVVEMLEGNLDSLELPPKPVLYAREAVITNEEGSSSSFVSSEYTQSAINYKNLTIRVVDDGVVKGNCSSLPSHPLSEISITSHPYSATQYVKFLLFMVGEESLNEALVLVSCENPVNSQLYLQTAPCINIGSKSSLSYALDGSQMVASDLAETCKVEMVAMLPKTKKKKKEVTFHEIHQQLEYGFELSWQQYSCPHCPRPSHCYLLKFGFYRCNNVVLVLAFTRAIGIPLVIAFLIYKWRMRHQSAYANIEEFLQKQTLMPIRYSYSDIKKVTEGFKDKLGEGGFGSVYKAKLRGGSFAAVKVLGTKKSSTTGGGNGGQDFMSEVATIGRIHHVNVVRLIGYCSEGSKRALVYEFMPNGSLDKHILHHNQGSLSLEQLYHISLGVARGIEYLHSGCATQILHFDIKPHNILLDQTFNPKISDFGLAKLNHPGGDHSIAALTAARGTIGYMAPEMFYKNIGTVSYKADVYSFGMLVLEMTGKWKNLNAATEHSSVYFPSWVHNEVSMPGTPIAVGEVTQEEDNIAKKMVIVGLWCIQTNPANRPPMNKVVEMLEGDLESLELPPKPVLYAAETVTKNEEGSSSSSHMSSEFTQSIISTVNNYESPQW</sequence>
<proteinExistence type="predicted"/>
<keyword evidence="8 12" id="KW-0067">ATP-binding</keyword>
<name>A0AAV0II40_9ROSI</name>
<keyword evidence="16" id="KW-1185">Reference proteome</keyword>
<evidence type="ECO:0000313" key="15">
    <source>
        <dbReference type="EMBL" id="CAI0397146.1"/>
    </source>
</evidence>
<evidence type="ECO:0000256" key="3">
    <source>
        <dbReference type="ARBA" id="ARBA00022679"/>
    </source>
</evidence>
<dbReference type="GO" id="GO:0030247">
    <property type="term" value="F:polysaccharide binding"/>
    <property type="evidence" value="ECO:0007669"/>
    <property type="project" value="InterPro"/>
</dbReference>
<keyword evidence="9 13" id="KW-1133">Transmembrane helix</keyword>
<evidence type="ECO:0000256" key="1">
    <source>
        <dbReference type="ARBA" id="ARBA00004479"/>
    </source>
</evidence>
<dbReference type="GO" id="GO:0016020">
    <property type="term" value="C:membrane"/>
    <property type="evidence" value="ECO:0007669"/>
    <property type="project" value="UniProtKB-SubCell"/>
</dbReference>
<keyword evidence="4 13" id="KW-0812">Transmembrane</keyword>
<accession>A0AAV0II40</accession>
<keyword evidence="5" id="KW-0732">Signal</keyword>
<dbReference type="InterPro" id="IPR017441">
    <property type="entry name" value="Protein_kinase_ATP_BS"/>
</dbReference>
<reference evidence="15" key="1">
    <citation type="submission" date="2022-08" db="EMBL/GenBank/DDBJ databases">
        <authorList>
            <person name="Gutierrez-Valencia J."/>
        </authorList>
    </citation>
    <scope>NUCLEOTIDE SEQUENCE</scope>
</reference>
<dbReference type="PROSITE" id="PS00107">
    <property type="entry name" value="PROTEIN_KINASE_ATP"/>
    <property type="match status" value="2"/>
</dbReference>
<dbReference type="InterPro" id="IPR000719">
    <property type="entry name" value="Prot_kinase_dom"/>
</dbReference>
<dbReference type="GO" id="GO:0004674">
    <property type="term" value="F:protein serine/threonine kinase activity"/>
    <property type="evidence" value="ECO:0007669"/>
    <property type="project" value="UniProtKB-KW"/>
</dbReference>
<keyword evidence="3" id="KW-0808">Transferase</keyword>
<evidence type="ECO:0000256" key="11">
    <source>
        <dbReference type="ARBA" id="ARBA00023180"/>
    </source>
</evidence>
<keyword evidence="10 13" id="KW-0472">Membrane</keyword>
<dbReference type="InterPro" id="IPR011009">
    <property type="entry name" value="Kinase-like_dom_sf"/>
</dbReference>
<evidence type="ECO:0000256" key="10">
    <source>
        <dbReference type="ARBA" id="ARBA00023136"/>
    </source>
</evidence>
<feature type="binding site" evidence="12">
    <location>
        <position position="374"/>
    </location>
    <ligand>
        <name>ATP</name>
        <dbReference type="ChEBI" id="CHEBI:30616"/>
    </ligand>
</feature>
<feature type="binding site" evidence="12">
    <location>
        <position position="941"/>
    </location>
    <ligand>
        <name>ATP</name>
        <dbReference type="ChEBI" id="CHEBI:30616"/>
    </ligand>
</feature>
<dbReference type="PANTHER" id="PTHR27009">
    <property type="entry name" value="RUST RESISTANCE KINASE LR10-RELATED"/>
    <property type="match status" value="1"/>
</dbReference>
<evidence type="ECO:0000313" key="16">
    <source>
        <dbReference type="Proteomes" id="UP001154282"/>
    </source>
</evidence>
<dbReference type="SMART" id="SM00220">
    <property type="entry name" value="S_TKc"/>
    <property type="match status" value="2"/>
</dbReference>
<dbReference type="InterPro" id="IPR025287">
    <property type="entry name" value="WAK_GUB"/>
</dbReference>
<dbReference type="PROSITE" id="PS00108">
    <property type="entry name" value="PROTEIN_KINASE_ST"/>
    <property type="match status" value="2"/>
</dbReference>
<dbReference type="Gene3D" id="3.30.200.20">
    <property type="entry name" value="Phosphorylase Kinase, domain 1"/>
    <property type="match status" value="2"/>
</dbReference>
<keyword evidence="7" id="KW-0418">Kinase</keyword>
<evidence type="ECO:0000256" key="7">
    <source>
        <dbReference type="ARBA" id="ARBA00022777"/>
    </source>
</evidence>
<evidence type="ECO:0000256" key="8">
    <source>
        <dbReference type="ARBA" id="ARBA00022840"/>
    </source>
</evidence>
<evidence type="ECO:0000256" key="5">
    <source>
        <dbReference type="ARBA" id="ARBA00022729"/>
    </source>
</evidence>
<evidence type="ECO:0000256" key="6">
    <source>
        <dbReference type="ARBA" id="ARBA00022741"/>
    </source>
</evidence>
<comment type="subcellular location">
    <subcellularLocation>
        <location evidence="1">Membrane</location>
        <topology evidence="1">Single-pass type I membrane protein</topology>
    </subcellularLocation>
</comment>